<dbReference type="PIR" id="T33772">
    <property type="entry name" value="T33772"/>
</dbReference>
<dbReference type="EMBL" id="BX284605">
    <property type="protein sequence ID" value="CCD63019.1"/>
    <property type="molecule type" value="Genomic_DNA"/>
</dbReference>
<dbReference type="FunCoup" id="Q9GZC9">
    <property type="interactions" value="385"/>
</dbReference>
<dbReference type="SMART" id="SM00355">
    <property type="entry name" value="ZnF_C2H2"/>
    <property type="match status" value="7"/>
</dbReference>
<feature type="region of interest" description="Disordered" evidence="8">
    <location>
        <begin position="213"/>
        <end position="234"/>
    </location>
</feature>
<accession>Q9GZC9</accession>
<dbReference type="GO" id="GO:0006357">
    <property type="term" value="P:regulation of transcription by RNA polymerase II"/>
    <property type="evidence" value="ECO:0000318"/>
    <property type="project" value="GO_Central"/>
</dbReference>
<evidence type="ECO:0000256" key="8">
    <source>
        <dbReference type="SAM" id="MobiDB-lite"/>
    </source>
</evidence>
<evidence type="ECO:0000256" key="7">
    <source>
        <dbReference type="PROSITE-ProRule" id="PRU00042"/>
    </source>
</evidence>
<keyword evidence="5" id="KW-0862">Zinc</keyword>
<dbReference type="CTD" id="178899"/>
<dbReference type="AGR" id="WB:WBGene00015451"/>
<evidence type="ECO:0000256" key="4">
    <source>
        <dbReference type="ARBA" id="ARBA00022771"/>
    </source>
</evidence>
<evidence type="ECO:0000256" key="5">
    <source>
        <dbReference type="ARBA" id="ARBA00022833"/>
    </source>
</evidence>
<organism evidence="10 11">
    <name type="scientific">Caenorhabditis elegans</name>
    <dbReference type="NCBI Taxonomy" id="6239"/>
    <lineage>
        <taxon>Eukaryota</taxon>
        <taxon>Metazoa</taxon>
        <taxon>Ecdysozoa</taxon>
        <taxon>Nematoda</taxon>
        <taxon>Chromadorea</taxon>
        <taxon>Rhabditida</taxon>
        <taxon>Rhabditina</taxon>
        <taxon>Rhabditomorpha</taxon>
        <taxon>Rhabditoidea</taxon>
        <taxon>Rhabditidae</taxon>
        <taxon>Peloderinae</taxon>
        <taxon>Caenorhabditis</taxon>
    </lineage>
</organism>
<dbReference type="PROSITE" id="PS00028">
    <property type="entry name" value="ZINC_FINGER_C2H2_1"/>
    <property type="match status" value="3"/>
</dbReference>
<dbReference type="InParanoid" id="Q9GZC9"/>
<dbReference type="InterPro" id="IPR050888">
    <property type="entry name" value="ZnF_C2H2-type_TF"/>
</dbReference>
<dbReference type="InterPro" id="IPR013087">
    <property type="entry name" value="Znf_C2H2_type"/>
</dbReference>
<dbReference type="eggNOG" id="KOG1721">
    <property type="taxonomic scope" value="Eukaryota"/>
</dbReference>
<feature type="compositionally biased region" description="Acidic residues" evidence="8">
    <location>
        <begin position="219"/>
        <end position="234"/>
    </location>
</feature>
<keyword evidence="4 7" id="KW-0863">Zinc-finger</keyword>
<sequence>MAKDHRCPQCLLEFPFASKLQRHLETHLITGGDWLCGLCDTLFNRSSSLTNHWRNSCAKVKMAFCDDELKEMLVYDLREAVFRMTLDHYSASEKSPEEPGTSSSYKTASDDKTSICIYCNLLMPRGTLHHHYSVHTGRCCPAEITQNSVVPYVCDLCGFGFRYKKSLYNHWRHKCTEVLAHFPDGGNIENQELNVMVEDLVKRAEVINPIELPSKRDGEDIEKEDSGDIDDDEETSPYFTAPITALSFDLQDWNVENVSSTEECPKCNRYFHSLGRLDQHTHAFHGTARPGFVCKLCRMKFAENRILLAHLRSGCKPMRVEVPDEKKRKKMSAEELMKVVENEKSTWIELFENKKAANLKFIKEFLDQIDRRKPHGYASSQIVLNRPVPAHSIEIDTKMNSCRLCKITFKSSRFLYQHEQTVHQREPPVHRNQLTITATSLLPYFKFQEAKFYDSSGQEYRMGKYLEKNNGINVSRNVKKQKNNIVTLHGNLKQHVLLTDMEYSMLRNPDGSLKTFFSENPKKFGDPPVLEREE</sequence>
<protein>
    <submittedName>
        <fullName evidence="10">C2H2-type domain-containing protein</fullName>
    </submittedName>
</protein>
<evidence type="ECO:0000256" key="6">
    <source>
        <dbReference type="ARBA" id="ARBA00023242"/>
    </source>
</evidence>
<keyword evidence="3" id="KW-0677">Repeat</keyword>
<feature type="domain" description="C2H2-type" evidence="9">
    <location>
        <begin position="5"/>
        <end position="27"/>
    </location>
</feature>
<dbReference type="PaxDb" id="6239-C04F5.9"/>
<evidence type="ECO:0000256" key="1">
    <source>
        <dbReference type="ARBA" id="ARBA00004123"/>
    </source>
</evidence>
<dbReference type="WormBase" id="C04F5.9">
    <property type="protein sequence ID" value="CE19673"/>
    <property type="gene ID" value="WBGene00015451"/>
</dbReference>
<comment type="subcellular location">
    <subcellularLocation>
        <location evidence="1">Nucleus</location>
    </subcellularLocation>
</comment>
<evidence type="ECO:0000256" key="3">
    <source>
        <dbReference type="ARBA" id="ARBA00022737"/>
    </source>
</evidence>
<keyword evidence="11" id="KW-1185">Reference proteome</keyword>
<dbReference type="AlphaFoldDB" id="Q9GZC9"/>
<dbReference type="PANTHER" id="PTHR24406">
    <property type="entry name" value="TRANSCRIPTIONAL REPRESSOR CTCFL-RELATED"/>
    <property type="match status" value="1"/>
</dbReference>
<dbReference type="GO" id="GO:0043565">
    <property type="term" value="F:sequence-specific DNA binding"/>
    <property type="evidence" value="ECO:0000318"/>
    <property type="project" value="GO_Central"/>
</dbReference>
<feature type="domain" description="C2H2-type" evidence="9">
    <location>
        <begin position="152"/>
        <end position="181"/>
    </location>
</feature>
<gene>
    <name evidence="10 12" type="ORF">C04F5.9</name>
    <name evidence="10" type="ORF">CELE_C04F5.9</name>
</gene>
<name>Q9GZC9_CAEEL</name>
<evidence type="ECO:0000313" key="10">
    <source>
        <dbReference type="EMBL" id="CCD63019.1"/>
    </source>
</evidence>
<dbReference type="InterPro" id="IPR036236">
    <property type="entry name" value="Znf_C2H2_sf"/>
</dbReference>
<dbReference type="RefSeq" id="NP_504371.1">
    <property type="nucleotide sequence ID" value="NM_071970.5"/>
</dbReference>
<keyword evidence="6" id="KW-0539">Nucleus</keyword>
<proteinExistence type="predicted"/>
<dbReference type="Bgee" id="WBGene00015451">
    <property type="expression patterns" value="Expressed in germ line (C elegans) and 4 other cell types or tissues"/>
</dbReference>
<dbReference type="PROSITE" id="PS50157">
    <property type="entry name" value="ZINC_FINGER_C2H2_2"/>
    <property type="match status" value="4"/>
</dbReference>
<reference evidence="10 11" key="1">
    <citation type="journal article" date="1998" name="Science">
        <title>Genome sequence of the nematode C. elegans: a platform for investigating biology.</title>
        <authorList>
            <consortium name="The C. elegans sequencing consortium"/>
            <person name="Sulson J.E."/>
            <person name="Waterston R."/>
        </authorList>
    </citation>
    <scope>NUCLEOTIDE SEQUENCE [LARGE SCALE GENOMIC DNA]</scope>
    <source>
        <strain evidence="10 11">Bristol N2</strain>
    </source>
</reference>
<dbReference type="GO" id="GO:0008270">
    <property type="term" value="F:zinc ion binding"/>
    <property type="evidence" value="ECO:0007669"/>
    <property type="project" value="UniProtKB-KW"/>
</dbReference>
<evidence type="ECO:0000256" key="2">
    <source>
        <dbReference type="ARBA" id="ARBA00022723"/>
    </source>
</evidence>
<feature type="domain" description="C2H2-type" evidence="9">
    <location>
        <begin position="262"/>
        <end position="290"/>
    </location>
</feature>
<dbReference type="GO" id="GO:0000981">
    <property type="term" value="F:DNA-binding transcription factor activity, RNA polymerase II-specific"/>
    <property type="evidence" value="ECO:0000318"/>
    <property type="project" value="GO_Central"/>
</dbReference>
<dbReference type="OMA" id="ETHMITG"/>
<feature type="domain" description="C2H2-type" evidence="9">
    <location>
        <begin position="400"/>
        <end position="428"/>
    </location>
</feature>
<dbReference type="GO" id="GO:0005634">
    <property type="term" value="C:nucleus"/>
    <property type="evidence" value="ECO:0000318"/>
    <property type="project" value="GO_Central"/>
</dbReference>
<dbReference type="GeneID" id="178899"/>
<keyword evidence="2" id="KW-0479">Metal-binding</keyword>
<dbReference type="SUPFAM" id="SSF57667">
    <property type="entry name" value="beta-beta-alpha zinc fingers"/>
    <property type="match status" value="2"/>
</dbReference>
<dbReference type="HOGENOM" id="CLU_035077_0_0_1"/>
<evidence type="ECO:0000259" key="9">
    <source>
        <dbReference type="PROSITE" id="PS50157"/>
    </source>
</evidence>
<dbReference type="OrthoDB" id="5780883at2759"/>
<dbReference type="KEGG" id="cel:CELE_C04F5.9"/>
<dbReference type="PhylomeDB" id="Q9GZC9"/>
<dbReference type="STRING" id="6239.C04F5.9.1"/>
<evidence type="ECO:0000313" key="11">
    <source>
        <dbReference type="Proteomes" id="UP000001940"/>
    </source>
</evidence>
<dbReference type="Proteomes" id="UP000001940">
    <property type="component" value="Chromosome V"/>
</dbReference>
<dbReference type="Gene3D" id="3.30.160.60">
    <property type="entry name" value="Classic Zinc Finger"/>
    <property type="match status" value="3"/>
</dbReference>
<evidence type="ECO:0000313" key="12">
    <source>
        <dbReference type="WormBase" id="C04F5.9"/>
    </source>
</evidence>
<dbReference type="UCSC" id="C04F5.9">
    <property type="organism name" value="c. elegans"/>
</dbReference>